<proteinExistence type="predicted"/>
<dbReference type="AlphaFoldDB" id="A0A238BMA2"/>
<organism evidence="2 3">
    <name type="scientific">Onchocerca flexuosa</name>
    <dbReference type="NCBI Taxonomy" id="387005"/>
    <lineage>
        <taxon>Eukaryota</taxon>
        <taxon>Metazoa</taxon>
        <taxon>Ecdysozoa</taxon>
        <taxon>Nematoda</taxon>
        <taxon>Chromadorea</taxon>
        <taxon>Rhabditida</taxon>
        <taxon>Spirurina</taxon>
        <taxon>Spiruromorpha</taxon>
        <taxon>Filarioidea</taxon>
        <taxon>Onchocercidae</taxon>
        <taxon>Onchocerca</taxon>
    </lineage>
</organism>
<dbReference type="EMBL" id="KZ270275">
    <property type="protein sequence ID" value="OZC05996.1"/>
    <property type="molecule type" value="Genomic_DNA"/>
</dbReference>
<gene>
    <name evidence="2" type="ORF">X798_07022</name>
</gene>
<feature type="non-terminal residue" evidence="2">
    <location>
        <position position="348"/>
    </location>
</feature>
<keyword evidence="3" id="KW-1185">Reference proteome</keyword>
<evidence type="ECO:0000313" key="3">
    <source>
        <dbReference type="Proteomes" id="UP000242913"/>
    </source>
</evidence>
<dbReference type="OrthoDB" id="10598411at2759"/>
<dbReference type="Proteomes" id="UP000242913">
    <property type="component" value="Unassembled WGS sequence"/>
</dbReference>
<reference evidence="2 3" key="1">
    <citation type="submission" date="2015-12" db="EMBL/GenBank/DDBJ databases">
        <title>Draft genome of the nematode, Onchocerca flexuosa.</title>
        <authorList>
            <person name="Mitreva M."/>
        </authorList>
    </citation>
    <scope>NUCLEOTIDE SEQUENCE [LARGE SCALE GENOMIC DNA]</scope>
    <source>
        <strain evidence="2">Red Deer</strain>
    </source>
</reference>
<sequence length="348" mass="38008">MPTNFSLYVYAQYALLKFNHKHFSLLSSFTSSSPVKIINSFNNNTVGDGSFNNNANQLHEWLSSRRDEMPLKPSYPGFSPHIYSKKSSSRLCCRGYLMYIEEKIPSTYYVDSQGRRYLLTSSGSMTPYGSGGRYLPYGGSGGGYLPYGGSGYLPYGGSGGGYLPYGGDGGGYSPYDGRITPYGGGGGGYSPYSGGGIKSGGIGGYLLYGRGRTPHGIGGYLLYSKGGGGFSPYGGSGQYSLIDFDDGELPYLRRQHGGRGRGGRRRGGRRRGRGRWRDNYRGEDYRDYEDDRERYGGRDKDGTSIGGSLALTTAKPNIFGTPSMNLQLYIVKMNHHLHSKFSKLKPQT</sequence>
<feature type="region of interest" description="Disordered" evidence="1">
    <location>
        <begin position="253"/>
        <end position="275"/>
    </location>
</feature>
<feature type="compositionally biased region" description="Basic residues" evidence="1">
    <location>
        <begin position="253"/>
        <end position="274"/>
    </location>
</feature>
<evidence type="ECO:0000256" key="1">
    <source>
        <dbReference type="SAM" id="MobiDB-lite"/>
    </source>
</evidence>
<evidence type="ECO:0000313" key="2">
    <source>
        <dbReference type="EMBL" id="OZC05996.1"/>
    </source>
</evidence>
<protein>
    <submittedName>
        <fullName evidence="2">Uncharacterized protein</fullName>
    </submittedName>
</protein>
<name>A0A238BMA2_9BILA</name>
<accession>A0A238BMA2</accession>